<name>A0ABV4ZNP5_9ACTN</name>
<reference evidence="1 2" key="1">
    <citation type="submission" date="2024-09" db="EMBL/GenBank/DDBJ databases">
        <title>Draft genome sequence of multifaceted antimicrobials producing Streptomyces sp. strain FH1.</title>
        <authorList>
            <person name="Hassan F."/>
            <person name="Ali H."/>
            <person name="Hassan N."/>
            <person name="Nawaz A."/>
        </authorList>
    </citation>
    <scope>NUCLEOTIDE SEQUENCE [LARGE SCALE GENOMIC DNA]</scope>
    <source>
        <strain evidence="1 2">FH1</strain>
    </source>
</reference>
<keyword evidence="2" id="KW-1185">Reference proteome</keyword>
<dbReference type="RefSeq" id="WP_375063688.1">
    <property type="nucleotide sequence ID" value="NZ_JBHGBT010000013.1"/>
</dbReference>
<protein>
    <submittedName>
        <fullName evidence="1">Uncharacterized protein</fullName>
    </submittedName>
</protein>
<gene>
    <name evidence="1" type="ORF">ACE11A_15465</name>
</gene>
<proteinExistence type="predicted"/>
<evidence type="ECO:0000313" key="2">
    <source>
        <dbReference type="Proteomes" id="UP001577267"/>
    </source>
</evidence>
<organism evidence="1 2">
    <name type="scientific">Streptomyces carpaticus</name>
    <dbReference type="NCBI Taxonomy" id="285558"/>
    <lineage>
        <taxon>Bacteria</taxon>
        <taxon>Bacillati</taxon>
        <taxon>Actinomycetota</taxon>
        <taxon>Actinomycetes</taxon>
        <taxon>Kitasatosporales</taxon>
        <taxon>Streptomycetaceae</taxon>
        <taxon>Streptomyces</taxon>
    </lineage>
</organism>
<evidence type="ECO:0000313" key="1">
    <source>
        <dbReference type="EMBL" id="MFB4195750.1"/>
    </source>
</evidence>
<sequence>MREADCRPRPPHPGDGGAWTYGHCWWWCGHRYTLVLWLGTVSSAGRHAPVYACRTCLAQLHHAVMDYSEALLDAPCDISGLRVPLYVAATAGSPPPSPVRHRPTRHRRPRSALGRLWHHLTAGRIRPAP</sequence>
<comment type="caution">
    <text evidence="1">The sequence shown here is derived from an EMBL/GenBank/DDBJ whole genome shotgun (WGS) entry which is preliminary data.</text>
</comment>
<dbReference type="Proteomes" id="UP001577267">
    <property type="component" value="Unassembled WGS sequence"/>
</dbReference>
<dbReference type="EMBL" id="JBHGBT010000013">
    <property type="protein sequence ID" value="MFB4195750.1"/>
    <property type="molecule type" value="Genomic_DNA"/>
</dbReference>
<accession>A0ABV4ZNP5</accession>